<feature type="domain" description="Fork-head" evidence="17">
    <location>
        <begin position="1239"/>
        <end position="1334"/>
    </location>
</feature>
<evidence type="ECO:0000259" key="16">
    <source>
        <dbReference type="PROSITE" id="PS50006"/>
    </source>
</evidence>
<dbReference type="EMBL" id="CAJDYZ010013684">
    <property type="protein sequence ID" value="CAD1481251.1"/>
    <property type="molecule type" value="Genomic_DNA"/>
</dbReference>
<evidence type="ECO:0000256" key="1">
    <source>
        <dbReference type="ARBA" id="ARBA00004123"/>
    </source>
</evidence>
<dbReference type="FunFam" id="2.60.200.20:FF:000031">
    <property type="entry name" value="Forkhead box protein K1"/>
    <property type="match status" value="1"/>
</dbReference>
<name>A0A6V7HJQ9_9HYME</name>
<dbReference type="PROSITE" id="PS50039">
    <property type="entry name" value="FORK_HEAD_3"/>
    <property type="match status" value="1"/>
</dbReference>
<dbReference type="Gene3D" id="2.60.200.20">
    <property type="match status" value="1"/>
</dbReference>
<dbReference type="PROSITE" id="PS50006">
    <property type="entry name" value="FHA_DOMAIN"/>
    <property type="match status" value="1"/>
</dbReference>
<comment type="subcellular location">
    <subcellularLocation>
        <location evidence="1 14">Nucleus</location>
    </subcellularLocation>
</comment>
<gene>
    <name evidence="18" type="ORF">MHI_LOCUS998388</name>
</gene>
<dbReference type="InterPro" id="IPR000253">
    <property type="entry name" value="FHA_dom"/>
</dbReference>
<dbReference type="SMART" id="SM00339">
    <property type="entry name" value="FH"/>
    <property type="match status" value="1"/>
</dbReference>
<dbReference type="FunFam" id="3.90.740.10:FF:000009">
    <property type="entry name" value="Isoleucyl-tRNA synthetase 2, mitochondrial"/>
    <property type="match status" value="1"/>
</dbReference>
<evidence type="ECO:0000256" key="3">
    <source>
        <dbReference type="ARBA" id="ARBA00013165"/>
    </source>
</evidence>
<evidence type="ECO:0000256" key="9">
    <source>
        <dbReference type="ARBA" id="ARBA00023125"/>
    </source>
</evidence>
<dbReference type="PRINTS" id="PR00984">
    <property type="entry name" value="TRNASYNTHILE"/>
</dbReference>
<dbReference type="InterPro" id="IPR002301">
    <property type="entry name" value="Ile-tRNA-ligase"/>
</dbReference>
<protein>
    <recommendedName>
        <fullName evidence="3">isoleucine--tRNA ligase</fullName>
        <ecNumber evidence="3">6.1.1.5</ecNumber>
    </recommendedName>
    <alternativeName>
        <fullName evidence="13">Isoleucyl-tRNA synthetase</fullName>
    </alternativeName>
</protein>
<evidence type="ECO:0000256" key="13">
    <source>
        <dbReference type="ARBA" id="ARBA00032665"/>
    </source>
</evidence>
<evidence type="ECO:0000256" key="8">
    <source>
        <dbReference type="ARBA" id="ARBA00023015"/>
    </source>
</evidence>
<keyword evidence="8" id="KW-0805">Transcription regulation</keyword>
<evidence type="ECO:0000256" key="12">
    <source>
        <dbReference type="ARBA" id="ARBA00023242"/>
    </source>
</evidence>
<dbReference type="Gene3D" id="1.10.730.20">
    <property type="match status" value="1"/>
</dbReference>
<feature type="region of interest" description="Disordered" evidence="15">
    <location>
        <begin position="1190"/>
        <end position="1239"/>
    </location>
</feature>
<dbReference type="InterPro" id="IPR050081">
    <property type="entry name" value="Ile-tRNA_ligase"/>
</dbReference>
<evidence type="ECO:0000256" key="6">
    <source>
        <dbReference type="ARBA" id="ARBA00022840"/>
    </source>
</evidence>
<dbReference type="InterPro" id="IPR001766">
    <property type="entry name" value="Fork_head_dom"/>
</dbReference>
<dbReference type="InterPro" id="IPR033708">
    <property type="entry name" value="Anticodon_Ile_BEm"/>
</dbReference>
<dbReference type="Gene3D" id="3.90.740.10">
    <property type="entry name" value="Valyl/Leucyl/Isoleucyl-tRNA synthetase, editing domain"/>
    <property type="match status" value="1"/>
</dbReference>
<dbReference type="Proteomes" id="UP000752696">
    <property type="component" value="Unassembled WGS sequence"/>
</dbReference>
<dbReference type="CDD" id="cd07960">
    <property type="entry name" value="Anticodon_Ia_Ile_BEm"/>
    <property type="match status" value="1"/>
</dbReference>
<dbReference type="InterPro" id="IPR018122">
    <property type="entry name" value="TF_fork_head_CS_1"/>
</dbReference>
<evidence type="ECO:0000256" key="2">
    <source>
        <dbReference type="ARBA" id="ARBA00005594"/>
    </source>
</evidence>
<evidence type="ECO:0000313" key="19">
    <source>
        <dbReference type="Proteomes" id="UP000752696"/>
    </source>
</evidence>
<dbReference type="InterPro" id="IPR014729">
    <property type="entry name" value="Rossmann-like_a/b/a_fold"/>
</dbReference>
<evidence type="ECO:0000256" key="11">
    <source>
        <dbReference type="ARBA" id="ARBA00023163"/>
    </source>
</evidence>
<evidence type="ECO:0000256" key="15">
    <source>
        <dbReference type="SAM" id="MobiDB-lite"/>
    </source>
</evidence>
<comment type="caution">
    <text evidence="18">The sequence shown here is derived from an EMBL/GenBank/DDBJ whole genome shotgun (WGS) entry which is preliminary data.</text>
</comment>
<evidence type="ECO:0000256" key="5">
    <source>
        <dbReference type="ARBA" id="ARBA00022741"/>
    </source>
</evidence>
<keyword evidence="11" id="KW-0804">Transcription</keyword>
<reference evidence="18" key="1">
    <citation type="submission" date="2020-07" db="EMBL/GenBank/DDBJ databases">
        <authorList>
            <person name="Nazaruddin N."/>
        </authorList>
    </citation>
    <scope>NUCLEOTIDE SEQUENCE</scope>
</reference>
<dbReference type="GO" id="GO:0006428">
    <property type="term" value="P:isoleucyl-tRNA aminoacylation"/>
    <property type="evidence" value="ECO:0007669"/>
    <property type="project" value="InterPro"/>
</dbReference>
<dbReference type="Gene3D" id="1.10.10.830">
    <property type="entry name" value="Ile-tRNA synthetase CP2 domain-like"/>
    <property type="match status" value="1"/>
</dbReference>
<dbReference type="CDD" id="cd20054">
    <property type="entry name" value="FH_FOXK1"/>
    <property type="match status" value="1"/>
</dbReference>
<dbReference type="PROSITE" id="PS00657">
    <property type="entry name" value="FORK_HEAD_1"/>
    <property type="match status" value="1"/>
</dbReference>
<accession>A0A6V7HJQ9</accession>
<dbReference type="InterPro" id="IPR001412">
    <property type="entry name" value="aa-tRNA-synth_I_CS"/>
</dbReference>
<evidence type="ECO:0000259" key="17">
    <source>
        <dbReference type="PROSITE" id="PS50039"/>
    </source>
</evidence>
<dbReference type="InterPro" id="IPR030456">
    <property type="entry name" value="TF_fork_head_CS_2"/>
</dbReference>
<keyword evidence="10" id="KW-0030">Aminoacyl-tRNA synthetase</keyword>
<dbReference type="InterPro" id="IPR009080">
    <property type="entry name" value="tRNAsynth_Ia_anticodon-bd"/>
</dbReference>
<dbReference type="SUPFAM" id="SSF46785">
    <property type="entry name" value="Winged helix' DNA-binding domain"/>
    <property type="match status" value="1"/>
</dbReference>
<dbReference type="EC" id="6.1.1.5" evidence="3"/>
<dbReference type="CDD" id="cd22688">
    <property type="entry name" value="FHA_FOXK"/>
    <property type="match status" value="1"/>
</dbReference>
<dbReference type="InterPro" id="IPR047394">
    <property type="entry name" value="FH_FOXK1"/>
</dbReference>
<feature type="region of interest" description="Disordered" evidence="15">
    <location>
        <begin position="1479"/>
        <end position="1526"/>
    </location>
</feature>
<feature type="DNA-binding region" description="Fork-head" evidence="14">
    <location>
        <begin position="1239"/>
        <end position="1334"/>
    </location>
</feature>
<dbReference type="Pfam" id="PF00250">
    <property type="entry name" value="Forkhead"/>
    <property type="match status" value="1"/>
</dbReference>
<sequence>MHKFFIKRTLITNQILKKTSEELVDTTKKCTEVTPKKQSKYTNTILLPQTKFPVQINGKARIDTDKYLTEKCGFSELYEWQRKNLSGPDFVLHDGPPYANGIPHMGHAINKILKDITLRHKIMNGNRVHYVPGWDCHGLPIELKAIKDYKITDNPLDIRQKARKCAEEAIIKQKQAFESWGVTANWNESGCYFTNHISYIKNQFHQFLKLYEKDIIFRDFMPVYWSPSSRTALAESELEYNEQHQSKTVTVRLRVNDIPERLNSFKNRAIYALIWTTTPWTLVANQAVSFCTDITYCLVEDHKEDLYIVAEELLKSTESKIGPLRSLVSFKGRELEDCTYFHPFTEQKCPFLAADHVTIDKGTGLVHTAPAHGPEDFLVALKNKISILSVVDSEGRYTEAAGPEFHGLEVLTEGVDKVMSLLARDIVYMETLTHSYPYDWRTKQPVLIRASHQWFININSIREKIIDSTKDVNIYPECNRKSFMNALLAGIRNRPYWCISRQRSWGTPIPVIYSKTIGKPFTNKELIERLCDSIDRYGPDCWWQYSVKDLIGLDVIKKLNIDADDIVKGNDIMDIWFDSGISWSMVLPERKANLYLEGYDQFNGWFQSSLITSIALQGCSSYSDLFVHGFAVDENGLKMSKSIGNVINPEQILLGGSNLKKNPAYGVDILRWWVANHSCQNKQAPVSKNLLDDCKQCVNKLRLILRFLLGALHHYPDMNCEPEYRIIDKYMLYLLYSYNKQIQKYYNNYEYHHVGKKIIDFISHDVSAFYCTIIKDRLYCDEVMSPTRIAAVQVIKEIINVLIRSVAPILPHLAEEIWLYHSQNFASIPLHYTQYKISESWNDPGIVQHINVALRLRNNILKIINKTSWKLYGVVEATKEDFTLLSLLHDKQQPSMSELCEILQLSSVTLHENHTINETEIQLHDIQEELCERCRRYPEPQKDDLCSRCVSVLAKNKQVVAAVRVRLLGAMSTTYSRTQESDAWALLALKSAPASPTKMQWNPEAKGAPIARLEGREFEYMVRQRRITIGRNSSKGEVDVNMGHSSFISRRHLEIFYDHPFFFMICNGKNGVFVDGVFQRKGAPAFQLPKTCTFRFPSTNIRLVFQSLVDEQEQSNIRVPSPPKHRPPLPPLRINIPDAGYSSPFPSPTGTISAANSCPASPRAGQGRRNISADLQMVAVYAAAVANDSQNSNIERHEGGQSSNRQISPELESRYSRGGSSSGPNGTAAHCSPPKDDSKPPYSYAQLIVQAIASAADKQLTLSGIYSYITKNYPYYRTADKGWQNSIRHNLSLNRYFIKVPRSQEEPGKGSFWRIDPQSEAKLIEQAFRQRRQRGVPCFRAPFGLSSRSAPASPSHVGISGLMTPECLSRETSPGPESYPDSTVSSPAGQLTSQSAPGSPGHPYASSSQSSHKGRLMQQITVVTNGVSGDSTREDKYVVSGNATEEHSLSPAGQYSPAPVIVQTTYNYSGSFIGPDAGVGIAKRSHEESDSSPGSPAPLAIVESPEPPEHQQPATKRQRVHDMDDH</sequence>
<dbReference type="GO" id="GO:0002161">
    <property type="term" value="F:aminoacyl-tRNA deacylase activity"/>
    <property type="evidence" value="ECO:0007669"/>
    <property type="project" value="InterPro"/>
</dbReference>
<feature type="region of interest" description="Disordered" evidence="15">
    <location>
        <begin position="1347"/>
        <end position="1415"/>
    </location>
</feature>
<feature type="domain" description="FHA" evidence="16">
    <location>
        <begin position="1027"/>
        <end position="1079"/>
    </location>
</feature>
<dbReference type="GO" id="GO:0045893">
    <property type="term" value="P:positive regulation of DNA-templated transcription"/>
    <property type="evidence" value="ECO:0007669"/>
    <property type="project" value="UniProtKB-ARBA"/>
</dbReference>
<evidence type="ECO:0000256" key="7">
    <source>
        <dbReference type="ARBA" id="ARBA00022917"/>
    </source>
</evidence>
<feature type="compositionally biased region" description="Polar residues" evidence="15">
    <location>
        <begin position="1380"/>
        <end position="1397"/>
    </location>
</feature>
<feature type="region of interest" description="Disordered" evidence="15">
    <location>
        <begin position="1139"/>
        <end position="1167"/>
    </location>
</feature>
<evidence type="ECO:0000313" key="18">
    <source>
        <dbReference type="EMBL" id="CAD1481251.1"/>
    </source>
</evidence>
<dbReference type="InterPro" id="IPR036388">
    <property type="entry name" value="WH-like_DNA-bd_sf"/>
</dbReference>
<dbReference type="FunFam" id="1.10.10.10:FF:000030">
    <property type="entry name" value="Forkhead box protein K2"/>
    <property type="match status" value="1"/>
</dbReference>
<dbReference type="InterPro" id="IPR009008">
    <property type="entry name" value="Val/Leu/Ile-tRNA-synth_edit"/>
</dbReference>
<dbReference type="GO" id="GO:0003700">
    <property type="term" value="F:DNA-binding transcription factor activity"/>
    <property type="evidence" value="ECO:0007669"/>
    <property type="project" value="InterPro"/>
</dbReference>
<dbReference type="PROSITE" id="PS00658">
    <property type="entry name" value="FORK_HEAD_2"/>
    <property type="match status" value="1"/>
</dbReference>
<dbReference type="GO" id="GO:0005524">
    <property type="term" value="F:ATP binding"/>
    <property type="evidence" value="ECO:0007669"/>
    <property type="project" value="UniProtKB-KW"/>
</dbReference>
<dbReference type="OrthoDB" id="10264412at2759"/>
<evidence type="ECO:0000256" key="14">
    <source>
        <dbReference type="PROSITE-ProRule" id="PRU00089"/>
    </source>
</evidence>
<dbReference type="SMART" id="SM00240">
    <property type="entry name" value="FHA"/>
    <property type="match status" value="1"/>
</dbReference>
<dbReference type="GO" id="GO:0006357">
    <property type="term" value="P:regulation of transcription by RNA polymerase II"/>
    <property type="evidence" value="ECO:0007669"/>
    <property type="project" value="UniProtKB-ARBA"/>
</dbReference>
<dbReference type="SUPFAM" id="SSF50677">
    <property type="entry name" value="ValRS/IleRS/LeuRS editing domain"/>
    <property type="match status" value="1"/>
</dbReference>
<dbReference type="GO" id="GO:0032543">
    <property type="term" value="P:mitochondrial translation"/>
    <property type="evidence" value="ECO:0007669"/>
    <property type="project" value="TreeGrafter"/>
</dbReference>
<evidence type="ECO:0000256" key="10">
    <source>
        <dbReference type="ARBA" id="ARBA00023146"/>
    </source>
</evidence>
<keyword evidence="4" id="KW-0436">Ligase</keyword>
<keyword evidence="6" id="KW-0067">ATP-binding</keyword>
<dbReference type="GO" id="GO:0004822">
    <property type="term" value="F:isoleucine-tRNA ligase activity"/>
    <property type="evidence" value="ECO:0007669"/>
    <property type="project" value="UniProtKB-EC"/>
</dbReference>
<dbReference type="Pfam" id="PF08264">
    <property type="entry name" value="Anticodon_1"/>
    <property type="match status" value="1"/>
</dbReference>
<dbReference type="SUPFAM" id="SSF49879">
    <property type="entry name" value="SMAD/FHA domain"/>
    <property type="match status" value="1"/>
</dbReference>
<dbReference type="InterPro" id="IPR002300">
    <property type="entry name" value="aa-tRNA-synth_Ia"/>
</dbReference>
<keyword evidence="9 14" id="KW-0238">DNA-binding</keyword>
<dbReference type="PRINTS" id="PR00053">
    <property type="entry name" value="FORKHEAD"/>
</dbReference>
<evidence type="ECO:0000256" key="4">
    <source>
        <dbReference type="ARBA" id="ARBA00022598"/>
    </source>
</evidence>
<dbReference type="PANTHER" id="PTHR42765">
    <property type="entry name" value="SOLEUCYL-TRNA SYNTHETASE"/>
    <property type="match status" value="1"/>
</dbReference>
<dbReference type="InterPro" id="IPR008984">
    <property type="entry name" value="SMAD_FHA_dom_sf"/>
</dbReference>
<proteinExistence type="inferred from homology"/>
<feature type="compositionally biased region" description="Polar residues" evidence="15">
    <location>
        <begin position="1148"/>
        <end position="1159"/>
    </location>
</feature>
<keyword evidence="5" id="KW-0547">Nucleotide-binding</keyword>
<organism evidence="18 19">
    <name type="scientific">Heterotrigona itama</name>
    <dbReference type="NCBI Taxonomy" id="395501"/>
    <lineage>
        <taxon>Eukaryota</taxon>
        <taxon>Metazoa</taxon>
        <taxon>Ecdysozoa</taxon>
        <taxon>Arthropoda</taxon>
        <taxon>Hexapoda</taxon>
        <taxon>Insecta</taxon>
        <taxon>Pterygota</taxon>
        <taxon>Neoptera</taxon>
        <taxon>Endopterygota</taxon>
        <taxon>Hymenoptera</taxon>
        <taxon>Apocrita</taxon>
        <taxon>Aculeata</taxon>
        <taxon>Apoidea</taxon>
        <taxon>Anthophila</taxon>
        <taxon>Apidae</taxon>
        <taxon>Heterotrigona</taxon>
    </lineage>
</organism>
<dbReference type="NCBIfam" id="TIGR00392">
    <property type="entry name" value="ileS"/>
    <property type="match status" value="1"/>
</dbReference>
<dbReference type="Pfam" id="PF00133">
    <property type="entry name" value="tRNA-synt_1"/>
    <property type="match status" value="1"/>
</dbReference>
<dbReference type="InterPro" id="IPR036390">
    <property type="entry name" value="WH_DNA-bd_sf"/>
</dbReference>
<dbReference type="PANTHER" id="PTHR42765:SF1">
    <property type="entry name" value="ISOLEUCINE--TRNA LIGASE, MITOCHONDRIAL"/>
    <property type="match status" value="1"/>
</dbReference>
<dbReference type="InterPro" id="IPR013155">
    <property type="entry name" value="M/V/L/I-tRNA-synth_anticd-bd"/>
</dbReference>
<dbReference type="Gene3D" id="1.10.10.10">
    <property type="entry name" value="Winged helix-like DNA-binding domain superfamily/Winged helix DNA-binding domain"/>
    <property type="match status" value="1"/>
</dbReference>
<comment type="similarity">
    <text evidence="2">Belongs to the class-I aminoacyl-tRNA synthetase family.</text>
</comment>
<dbReference type="Gene3D" id="3.40.50.620">
    <property type="entry name" value="HUPs"/>
    <property type="match status" value="2"/>
</dbReference>
<dbReference type="GO" id="GO:0005739">
    <property type="term" value="C:mitochondrion"/>
    <property type="evidence" value="ECO:0007669"/>
    <property type="project" value="TreeGrafter"/>
</dbReference>
<dbReference type="Pfam" id="PF00498">
    <property type="entry name" value="FHA"/>
    <property type="match status" value="1"/>
</dbReference>
<dbReference type="GO" id="GO:0000049">
    <property type="term" value="F:tRNA binding"/>
    <property type="evidence" value="ECO:0007669"/>
    <property type="project" value="InterPro"/>
</dbReference>
<dbReference type="PROSITE" id="PS00178">
    <property type="entry name" value="AA_TRNA_LIGASE_I"/>
    <property type="match status" value="1"/>
</dbReference>
<keyword evidence="7" id="KW-0648">Protein biosynthesis</keyword>
<dbReference type="SUPFAM" id="SSF47323">
    <property type="entry name" value="Anticodon-binding domain of a subclass of class I aminoacyl-tRNA synthetases"/>
    <property type="match status" value="1"/>
</dbReference>
<keyword evidence="19" id="KW-1185">Reference proteome</keyword>
<dbReference type="GO" id="GO:0043565">
    <property type="term" value="F:sequence-specific DNA binding"/>
    <property type="evidence" value="ECO:0007669"/>
    <property type="project" value="InterPro"/>
</dbReference>
<dbReference type="SUPFAM" id="SSF52374">
    <property type="entry name" value="Nucleotidylyl transferase"/>
    <property type="match status" value="1"/>
</dbReference>
<dbReference type="GO" id="GO:0005634">
    <property type="term" value="C:nucleus"/>
    <property type="evidence" value="ECO:0007669"/>
    <property type="project" value="UniProtKB-SubCell"/>
</dbReference>
<keyword evidence="12 14" id="KW-0539">Nucleus</keyword>